<proteinExistence type="inferred from homology"/>
<dbReference type="EMBL" id="UOFT01000033">
    <property type="protein sequence ID" value="VAW93336.1"/>
    <property type="molecule type" value="Genomic_DNA"/>
</dbReference>
<gene>
    <name evidence="4" type="ORF">MNBD_GAMMA23-2024</name>
</gene>
<dbReference type="NCBIfam" id="TIGR00714">
    <property type="entry name" value="hscB"/>
    <property type="match status" value="1"/>
</dbReference>
<dbReference type="PANTHER" id="PTHR14021">
    <property type="entry name" value="IRON-SULFUR CLUSTER CO-CHAPERONE PROTEIN HSCB"/>
    <property type="match status" value="1"/>
</dbReference>
<dbReference type="GO" id="GO:0051259">
    <property type="term" value="P:protein complex oligomerization"/>
    <property type="evidence" value="ECO:0007669"/>
    <property type="project" value="InterPro"/>
</dbReference>
<dbReference type="InterPro" id="IPR001623">
    <property type="entry name" value="DnaJ_domain"/>
</dbReference>
<feature type="domain" description="J" evidence="3">
    <location>
        <begin position="13"/>
        <end position="87"/>
    </location>
</feature>
<dbReference type="InterPro" id="IPR004640">
    <property type="entry name" value="HscB"/>
</dbReference>
<name>A0A3B1AL35_9ZZZZ</name>
<evidence type="ECO:0000313" key="4">
    <source>
        <dbReference type="EMBL" id="VAW93336.1"/>
    </source>
</evidence>
<dbReference type="GO" id="GO:0051087">
    <property type="term" value="F:protein-folding chaperone binding"/>
    <property type="evidence" value="ECO:0007669"/>
    <property type="project" value="InterPro"/>
</dbReference>
<dbReference type="SUPFAM" id="SSF47144">
    <property type="entry name" value="HSC20 (HSCB), C-terminal oligomerisation domain"/>
    <property type="match status" value="1"/>
</dbReference>
<dbReference type="InterPro" id="IPR036386">
    <property type="entry name" value="HscB_C_sf"/>
</dbReference>
<dbReference type="Gene3D" id="1.10.287.110">
    <property type="entry name" value="DnaJ domain"/>
    <property type="match status" value="1"/>
</dbReference>
<reference evidence="4" key="1">
    <citation type="submission" date="2018-06" db="EMBL/GenBank/DDBJ databases">
        <authorList>
            <person name="Zhirakovskaya E."/>
        </authorList>
    </citation>
    <scope>NUCLEOTIDE SEQUENCE</scope>
</reference>
<comment type="similarity">
    <text evidence="1">Belongs to the HscB family.</text>
</comment>
<dbReference type="Pfam" id="PF00226">
    <property type="entry name" value="DnaJ"/>
    <property type="match status" value="1"/>
</dbReference>
<dbReference type="InterPro" id="IPR036869">
    <property type="entry name" value="J_dom_sf"/>
</dbReference>
<dbReference type="Pfam" id="PF07743">
    <property type="entry name" value="HSCB_C"/>
    <property type="match status" value="1"/>
</dbReference>
<evidence type="ECO:0000256" key="2">
    <source>
        <dbReference type="ARBA" id="ARBA00023186"/>
    </source>
</evidence>
<protein>
    <submittedName>
        <fullName evidence="4">Chaperone protein HscB</fullName>
    </submittedName>
</protein>
<dbReference type="SMART" id="SM00271">
    <property type="entry name" value="DnaJ"/>
    <property type="match status" value="1"/>
</dbReference>
<evidence type="ECO:0000259" key="3">
    <source>
        <dbReference type="PROSITE" id="PS50076"/>
    </source>
</evidence>
<accession>A0A3B1AL35</accession>
<keyword evidence="2" id="KW-0143">Chaperone</keyword>
<dbReference type="PROSITE" id="PS50076">
    <property type="entry name" value="DNAJ_2"/>
    <property type="match status" value="1"/>
</dbReference>
<dbReference type="CDD" id="cd06257">
    <property type="entry name" value="DnaJ"/>
    <property type="match status" value="1"/>
</dbReference>
<dbReference type="PANTHER" id="PTHR14021:SF15">
    <property type="entry name" value="IRON-SULFUR CLUSTER CO-CHAPERONE PROTEIN HSCB"/>
    <property type="match status" value="1"/>
</dbReference>
<dbReference type="SUPFAM" id="SSF46565">
    <property type="entry name" value="Chaperone J-domain"/>
    <property type="match status" value="1"/>
</dbReference>
<sequence>MTSLAGNAALTQNHFELFSLPISFTVDRQQLSANFRALQQSVHPDRYANASAQEKRLSVQRAAQINEAHQVLKSPQRRARYIIELQGVVFDDQANPVMEPMFLMQQMELREALADVKSKADPESELDKILAALKTAKKDILDKLAEQLNTPATADLDKASLLMHELQFLDKLQSESEVIEEELMDSL</sequence>
<dbReference type="GO" id="GO:0044571">
    <property type="term" value="P:[2Fe-2S] cluster assembly"/>
    <property type="evidence" value="ECO:0007669"/>
    <property type="project" value="InterPro"/>
</dbReference>
<dbReference type="InterPro" id="IPR009073">
    <property type="entry name" value="HscB_oligo_C"/>
</dbReference>
<dbReference type="GO" id="GO:0001671">
    <property type="term" value="F:ATPase activator activity"/>
    <property type="evidence" value="ECO:0007669"/>
    <property type="project" value="InterPro"/>
</dbReference>
<dbReference type="HAMAP" id="MF_00682">
    <property type="entry name" value="HscB"/>
    <property type="match status" value="1"/>
</dbReference>
<organism evidence="4">
    <name type="scientific">hydrothermal vent metagenome</name>
    <dbReference type="NCBI Taxonomy" id="652676"/>
    <lineage>
        <taxon>unclassified sequences</taxon>
        <taxon>metagenomes</taxon>
        <taxon>ecological metagenomes</taxon>
    </lineage>
</organism>
<dbReference type="Gene3D" id="1.20.1280.20">
    <property type="entry name" value="HscB, C-terminal domain"/>
    <property type="match status" value="1"/>
</dbReference>
<dbReference type="AlphaFoldDB" id="A0A3B1AL35"/>
<dbReference type="GO" id="GO:1990230">
    <property type="term" value="C:iron-sulfur cluster transfer complex"/>
    <property type="evidence" value="ECO:0007669"/>
    <property type="project" value="TreeGrafter"/>
</dbReference>
<evidence type="ECO:0000256" key="1">
    <source>
        <dbReference type="ARBA" id="ARBA00010476"/>
    </source>
</evidence>